<name>A0A0B1RA26_9GAMM</name>
<comment type="caution">
    <text evidence="4">The sequence shown here is derived from an EMBL/GenBank/DDBJ whole genome shotgun (WGS) entry which is preliminary data.</text>
</comment>
<organism evidence="4 5">
    <name type="scientific">Pantoea rodasii</name>
    <dbReference type="NCBI Taxonomy" id="1076549"/>
    <lineage>
        <taxon>Bacteria</taxon>
        <taxon>Pseudomonadati</taxon>
        <taxon>Pseudomonadota</taxon>
        <taxon>Gammaproteobacteria</taxon>
        <taxon>Enterobacterales</taxon>
        <taxon>Erwiniaceae</taxon>
        <taxon>Pantoea</taxon>
    </lineage>
</organism>
<dbReference type="RefSeq" id="WP_039328468.1">
    <property type="nucleotide sequence ID" value="NZ_JTJJ01000015.1"/>
</dbReference>
<evidence type="ECO:0000313" key="5">
    <source>
        <dbReference type="Proteomes" id="UP000030853"/>
    </source>
</evidence>
<dbReference type="Gene3D" id="3.40.50.720">
    <property type="entry name" value="NAD(P)-binding Rossmann-like Domain"/>
    <property type="match status" value="2"/>
</dbReference>
<keyword evidence="2" id="KW-0520">NAD</keyword>
<proteinExistence type="predicted"/>
<reference evidence="4 5" key="1">
    <citation type="submission" date="2014-11" db="EMBL/GenBank/DDBJ databases">
        <title>Genome sequencing of Pantoea rodasii ND03.</title>
        <authorList>
            <person name="Muhamad Yunos N.Y."/>
            <person name="Chan K.-G."/>
        </authorList>
    </citation>
    <scope>NUCLEOTIDE SEQUENCE [LARGE SCALE GENOMIC DNA]</scope>
    <source>
        <strain evidence="4 5">ND03</strain>
    </source>
</reference>
<dbReference type="PANTHER" id="PTHR43333:SF1">
    <property type="entry name" value="D-ISOMER SPECIFIC 2-HYDROXYACID DEHYDROGENASE NAD-BINDING DOMAIN-CONTAINING PROTEIN"/>
    <property type="match status" value="1"/>
</dbReference>
<dbReference type="EMBL" id="JTJJ01000015">
    <property type="protein sequence ID" value="KHJ69479.1"/>
    <property type="molecule type" value="Genomic_DNA"/>
</dbReference>
<gene>
    <name evidence="4" type="ORF">QU24_03435</name>
</gene>
<dbReference type="GO" id="GO:0016491">
    <property type="term" value="F:oxidoreductase activity"/>
    <property type="evidence" value="ECO:0007669"/>
    <property type="project" value="UniProtKB-KW"/>
</dbReference>
<evidence type="ECO:0000256" key="2">
    <source>
        <dbReference type="ARBA" id="ARBA00023027"/>
    </source>
</evidence>
<evidence type="ECO:0000256" key="1">
    <source>
        <dbReference type="ARBA" id="ARBA00023002"/>
    </source>
</evidence>
<dbReference type="AlphaFoldDB" id="A0A0B1RA26"/>
<dbReference type="InterPro" id="IPR036291">
    <property type="entry name" value="NAD(P)-bd_dom_sf"/>
</dbReference>
<dbReference type="InterPro" id="IPR006140">
    <property type="entry name" value="D-isomer_DH_NAD-bd"/>
</dbReference>
<sequence>MHIHIENDASGPLALHLSRERLQQQLDAHPKLRSHFTLTENSDPAQTAPFLANCDLLWSGRKLALDAFSTPRLRWVQVMSAGVEQWLAHLPKGVTLTNASGVHGDKGAEFILMAALMFNFGIPGFLQDQAQRLWRPTYGGCARGKTVLLLGVGGIGAAAAKLLTAQGYRVIGVTRSGQCDADVARCIRIDAIDDVLPQVDVLVSTLPLTPQTEMLFDRRRLDLLPARAGIVIVGRAAVFDYAAMRENLCAGELAGAVLDVYPQEPLPADDALWNTPGVVMTPHCSLDDHSAYLEGCLEVFIDNLVRYRSGDPLRNQVDVERGY</sequence>
<accession>A0A0B1RA26</accession>
<dbReference type="CDD" id="cd05300">
    <property type="entry name" value="2-Hacid_dh_1"/>
    <property type="match status" value="1"/>
</dbReference>
<keyword evidence="1" id="KW-0560">Oxidoreductase</keyword>
<evidence type="ECO:0000313" key="4">
    <source>
        <dbReference type="EMBL" id="KHJ69479.1"/>
    </source>
</evidence>
<evidence type="ECO:0000259" key="3">
    <source>
        <dbReference type="Pfam" id="PF02826"/>
    </source>
</evidence>
<dbReference type="Proteomes" id="UP000030853">
    <property type="component" value="Unassembled WGS sequence"/>
</dbReference>
<dbReference type="PANTHER" id="PTHR43333">
    <property type="entry name" value="2-HACID_DH_C DOMAIN-CONTAINING PROTEIN"/>
    <property type="match status" value="1"/>
</dbReference>
<feature type="domain" description="D-isomer specific 2-hydroxyacid dehydrogenase NAD-binding" evidence="3">
    <location>
        <begin position="116"/>
        <end position="285"/>
    </location>
</feature>
<dbReference type="SUPFAM" id="SSF51735">
    <property type="entry name" value="NAD(P)-binding Rossmann-fold domains"/>
    <property type="match status" value="1"/>
</dbReference>
<protein>
    <submittedName>
        <fullName evidence="4">Hydroxyacid dehydrogenase</fullName>
    </submittedName>
</protein>
<dbReference type="GO" id="GO:0051287">
    <property type="term" value="F:NAD binding"/>
    <property type="evidence" value="ECO:0007669"/>
    <property type="project" value="InterPro"/>
</dbReference>
<dbReference type="Pfam" id="PF02826">
    <property type="entry name" value="2-Hacid_dh_C"/>
    <property type="match status" value="1"/>
</dbReference>